<organism evidence="3 4">
    <name type="scientific">Colwellia chukchiensis</name>
    <dbReference type="NCBI Taxonomy" id="641665"/>
    <lineage>
        <taxon>Bacteria</taxon>
        <taxon>Pseudomonadati</taxon>
        <taxon>Pseudomonadota</taxon>
        <taxon>Gammaproteobacteria</taxon>
        <taxon>Alteromonadales</taxon>
        <taxon>Colwelliaceae</taxon>
        <taxon>Colwellia</taxon>
    </lineage>
</organism>
<dbReference type="Gene3D" id="3.60.10.10">
    <property type="entry name" value="Endonuclease/exonuclease/phosphatase"/>
    <property type="match status" value="1"/>
</dbReference>
<reference evidence="4" key="1">
    <citation type="submission" date="2016-10" db="EMBL/GenBank/DDBJ databases">
        <authorList>
            <person name="Varghese N."/>
            <person name="Submissions S."/>
        </authorList>
    </citation>
    <scope>NUCLEOTIDE SEQUENCE [LARGE SCALE GENOMIC DNA]</scope>
    <source>
        <strain evidence="4">CGMCC 1.9127</strain>
    </source>
</reference>
<dbReference type="Pfam" id="PF03372">
    <property type="entry name" value="Exo_endo_phos"/>
    <property type="match status" value="1"/>
</dbReference>
<keyword evidence="3" id="KW-0540">Nuclease</keyword>
<evidence type="ECO:0000313" key="3">
    <source>
        <dbReference type="EMBL" id="SEL71066.1"/>
    </source>
</evidence>
<dbReference type="RefSeq" id="WP_158088320.1">
    <property type="nucleotide sequence ID" value="NZ_FOBI01000018.1"/>
</dbReference>
<feature type="domain" description="Endonuclease/exonuclease/phosphatase" evidence="2">
    <location>
        <begin position="113"/>
        <end position="323"/>
    </location>
</feature>
<gene>
    <name evidence="3" type="ORF">SAMN05216262_11864</name>
</gene>
<proteinExistence type="predicted"/>
<evidence type="ECO:0000259" key="2">
    <source>
        <dbReference type="Pfam" id="PF03372"/>
    </source>
</evidence>
<dbReference type="SUPFAM" id="SSF56219">
    <property type="entry name" value="DNase I-like"/>
    <property type="match status" value="1"/>
</dbReference>
<dbReference type="InterPro" id="IPR036691">
    <property type="entry name" value="Endo/exonu/phosph_ase_sf"/>
</dbReference>
<name>A0A1H7SFV8_9GAMM</name>
<sequence length="334" mass="37888">MKNKQGKKQGKIIKRLGFGYFIGCCLISLLVTLLPYWPHSNSLIIAKYALLFGPRWWLLVVVLGLFCFWRYLSMRQRLLSPLLILLSLNYLDLQLPSMGSYFSASTGPEISLLSANIGGGGSIKSLENIGFGKKPDIVLLQEARRVSLAKVFSHYPYKECVSGLCIFSQFPFQKTQVLNRRLFGGWGDFAVFYQVHTPLGTVSLANVHFETPRSILMGLIYRYFDFQLAKSVESNRQFESDLVSLWSQSTSNTFIVGDFNMPQDENIYQRNFSHLNNAIDTKGIGFNATKHTSWYGVRIDHILYSDDFKITAVEVIDSSSGDHRPVMATFRLAK</sequence>
<dbReference type="OrthoDB" id="209281at2"/>
<evidence type="ECO:0000313" key="4">
    <source>
        <dbReference type="Proteomes" id="UP000199297"/>
    </source>
</evidence>
<evidence type="ECO:0000256" key="1">
    <source>
        <dbReference type="SAM" id="Phobius"/>
    </source>
</evidence>
<accession>A0A1H7SFV8</accession>
<dbReference type="AlphaFoldDB" id="A0A1H7SFV8"/>
<protein>
    <submittedName>
        <fullName evidence="3">Uncharacterized conserved protein YafD, endonuclease/exonuclease/phosphatase (EEP) superfamily</fullName>
    </submittedName>
</protein>
<keyword evidence="4" id="KW-1185">Reference proteome</keyword>
<keyword evidence="1" id="KW-1133">Transmembrane helix</keyword>
<keyword evidence="3" id="KW-0378">Hydrolase</keyword>
<feature type="transmembrane region" description="Helical" evidence="1">
    <location>
        <begin position="12"/>
        <end position="36"/>
    </location>
</feature>
<feature type="transmembrane region" description="Helical" evidence="1">
    <location>
        <begin position="56"/>
        <end position="72"/>
    </location>
</feature>
<dbReference type="GO" id="GO:0004519">
    <property type="term" value="F:endonuclease activity"/>
    <property type="evidence" value="ECO:0007669"/>
    <property type="project" value="UniProtKB-KW"/>
</dbReference>
<dbReference type="InterPro" id="IPR005135">
    <property type="entry name" value="Endo/exonuclease/phosphatase"/>
</dbReference>
<dbReference type="Proteomes" id="UP000199297">
    <property type="component" value="Unassembled WGS sequence"/>
</dbReference>
<dbReference type="EMBL" id="FOBI01000018">
    <property type="protein sequence ID" value="SEL71066.1"/>
    <property type="molecule type" value="Genomic_DNA"/>
</dbReference>
<keyword evidence="3" id="KW-0255">Endonuclease</keyword>
<dbReference type="STRING" id="641665.GCA_002104455_02324"/>
<keyword evidence="1" id="KW-0812">Transmembrane</keyword>
<keyword evidence="3" id="KW-0269">Exonuclease</keyword>
<keyword evidence="1" id="KW-0472">Membrane</keyword>
<dbReference type="GO" id="GO:0004527">
    <property type="term" value="F:exonuclease activity"/>
    <property type="evidence" value="ECO:0007669"/>
    <property type="project" value="UniProtKB-KW"/>
</dbReference>